<dbReference type="Proteomes" id="UP000009169">
    <property type="component" value="Unassembled WGS sequence"/>
</dbReference>
<evidence type="ECO:0000313" key="3">
    <source>
        <dbReference type="Proteomes" id="UP000009169"/>
    </source>
</evidence>
<dbReference type="HOGENOM" id="CLU_2063143_0_0_1"/>
<reference evidence="3" key="1">
    <citation type="journal article" date="2012" name="MBio">
        <title>Comparative genome analysis of Trichophyton rubrum and related dermatophytes reveals candidate genes involved in infection.</title>
        <authorList>
            <person name="Martinez D.A."/>
            <person name="Oliver B.G."/>
            <person name="Graeser Y."/>
            <person name="Goldberg J.M."/>
            <person name="Li W."/>
            <person name="Martinez-Rossi N.M."/>
            <person name="Monod M."/>
            <person name="Shelest E."/>
            <person name="Barton R.C."/>
            <person name="Birch E."/>
            <person name="Brakhage A.A."/>
            <person name="Chen Z."/>
            <person name="Gurr S.J."/>
            <person name="Heiman D."/>
            <person name="Heitman J."/>
            <person name="Kosti I."/>
            <person name="Rossi A."/>
            <person name="Saif S."/>
            <person name="Samalova M."/>
            <person name="Saunders C.W."/>
            <person name="Shea T."/>
            <person name="Summerbell R.C."/>
            <person name="Xu J."/>
            <person name="Young S."/>
            <person name="Zeng Q."/>
            <person name="Birren B.W."/>
            <person name="Cuomo C.A."/>
            <person name="White T.C."/>
        </authorList>
    </citation>
    <scope>NUCLEOTIDE SEQUENCE [LARGE SCALE GENOMIC DNA]</scope>
    <source>
        <strain evidence="3">ATCC MYA-4606 / CBS 127.97</strain>
    </source>
</reference>
<evidence type="ECO:0000256" key="1">
    <source>
        <dbReference type="SAM" id="MobiDB-lite"/>
    </source>
</evidence>
<dbReference type="VEuPathDB" id="FungiDB:TEQG_08286"/>
<accession>F2Q5C0</accession>
<keyword evidence="3" id="KW-1185">Reference proteome</keyword>
<evidence type="ECO:0000313" key="2">
    <source>
        <dbReference type="EMBL" id="EGE09338.1"/>
    </source>
</evidence>
<organism evidence="2 3">
    <name type="scientific">Trichophyton equinum (strain ATCC MYA-4606 / CBS 127.97)</name>
    <name type="common">Horse ringworm fungus</name>
    <dbReference type="NCBI Taxonomy" id="559882"/>
    <lineage>
        <taxon>Eukaryota</taxon>
        <taxon>Fungi</taxon>
        <taxon>Dikarya</taxon>
        <taxon>Ascomycota</taxon>
        <taxon>Pezizomycotina</taxon>
        <taxon>Eurotiomycetes</taxon>
        <taxon>Eurotiomycetidae</taxon>
        <taxon>Onygenales</taxon>
        <taxon>Arthrodermataceae</taxon>
        <taxon>Trichophyton</taxon>
    </lineage>
</organism>
<name>F2Q5C0_TRIEC</name>
<protein>
    <submittedName>
        <fullName evidence="2">Uncharacterized protein</fullName>
    </submittedName>
</protein>
<sequence>MEENKEVENKADRRCMEQRGGRKDGDMWHAVCCTLACHTQRGVPGVGEDLALLTSVERLSSGRSQPWKALSSSLQYYYFEVGQGGDGIKKIKEKRGVSRASALDESISQSINQSIKQAE</sequence>
<gene>
    <name evidence="2" type="ORF">TEQG_08286</name>
</gene>
<dbReference type="AlphaFoldDB" id="F2Q5C0"/>
<dbReference type="EMBL" id="DS995801">
    <property type="protein sequence ID" value="EGE09338.1"/>
    <property type="molecule type" value="Genomic_DNA"/>
</dbReference>
<feature type="region of interest" description="Disordered" evidence="1">
    <location>
        <begin position="1"/>
        <end position="24"/>
    </location>
</feature>
<proteinExistence type="predicted"/>